<evidence type="ECO:0000313" key="2">
    <source>
        <dbReference type="Proteomes" id="UP000283895"/>
    </source>
</evidence>
<sequence>MSPSNQHRESSLDHAAPARTYFISFEFPLLPTNTPYDNHADGFWDFPERAGWILDGRQEHRKFDVDLTEALKPVLVELNNKNYRCRDRTIPESVVEARPNDALSIKCFKKDGTWASMSEEVAFLQAWLFFGVLAELSIITSVSTPDFGTESAPAILSTAALNALVCSWVTEIEALGSVDERQEKLGKMLEVIQHVVSLQTCISTVRFHIKEPQRLTYDECKALLAIRLLFRAVILALDLSSGPGPKPDLQLVMNPALAESFPADWDELKAYAIEEMLDTGWCKSECTLLEPYDGVYNFFSARLTAGRWRMDHRAHGLGNAQENALPRCQVERLATYISGLQVAGECPGLALWMDTLCIPVHPELKSYRKKAIKLMSQTYRDADVVLVLDRELQRLDMNNVSPLEQDLITAFVGWTRRLWTLQEAALAHRLYVQTLQSSYKLDRTVSEEADADEHDLAAQICFRKDIAALTSRRIPPMAMLKQSVFEQVSPPLPGFPMTITTTAFQRLAHAVKHRTTSKMEDEALILAITLELDIDPILDAPDVETRMAALLVLLKDVPADIIFGNWAKLTHAPFRWVPRSLLGFPLQALRSFGPAAICDSRGLHATYEGFLIDHGTREITQGHVFVVDKASEMKYQFETRDGGTMVPFPQTCALIFGANGSDIAVACILCRRGNEDEEHVIEVVVIGYLVMVGSGVGLDVQQPVLSGALTSRDQRWCIT</sequence>
<evidence type="ECO:0000313" key="1">
    <source>
        <dbReference type="EMBL" id="ROV87069.1"/>
    </source>
</evidence>
<dbReference type="AlphaFoldDB" id="A0A423V8G8"/>
<dbReference type="PANTHER" id="PTHR39596:SF2">
    <property type="entry name" value="HET DOMAIN PROTEIN (AFU_ORTHOLOGUE AFUA_1G17550)-RELATED"/>
    <property type="match status" value="1"/>
</dbReference>
<organism evidence="1 2">
    <name type="scientific">Cytospora schulzeri</name>
    <dbReference type="NCBI Taxonomy" id="448051"/>
    <lineage>
        <taxon>Eukaryota</taxon>
        <taxon>Fungi</taxon>
        <taxon>Dikarya</taxon>
        <taxon>Ascomycota</taxon>
        <taxon>Pezizomycotina</taxon>
        <taxon>Sordariomycetes</taxon>
        <taxon>Sordariomycetidae</taxon>
        <taxon>Diaporthales</taxon>
        <taxon>Cytosporaceae</taxon>
        <taxon>Cytospora</taxon>
    </lineage>
</organism>
<dbReference type="EMBL" id="LKEA01000107">
    <property type="protein sequence ID" value="ROV87069.1"/>
    <property type="molecule type" value="Genomic_DNA"/>
</dbReference>
<dbReference type="OrthoDB" id="2426273at2759"/>
<dbReference type="STRING" id="356882.A0A423V8G8"/>
<dbReference type="PANTHER" id="PTHR39596">
    <property type="match status" value="1"/>
</dbReference>
<evidence type="ECO:0008006" key="3">
    <source>
        <dbReference type="Google" id="ProtNLM"/>
    </source>
</evidence>
<accession>A0A423V8G8</accession>
<dbReference type="Proteomes" id="UP000283895">
    <property type="component" value="Unassembled WGS sequence"/>
</dbReference>
<reference evidence="1 2" key="1">
    <citation type="submission" date="2015-09" db="EMBL/GenBank/DDBJ databases">
        <title>Host preference determinants of Valsa canker pathogens revealed by comparative genomics.</title>
        <authorList>
            <person name="Yin Z."/>
            <person name="Huang L."/>
        </authorList>
    </citation>
    <scope>NUCLEOTIDE SEQUENCE [LARGE SCALE GENOMIC DNA]</scope>
    <source>
        <strain evidence="1 2">03-1</strain>
    </source>
</reference>
<comment type="caution">
    <text evidence="1">The sequence shown here is derived from an EMBL/GenBank/DDBJ whole genome shotgun (WGS) entry which is preliminary data.</text>
</comment>
<proteinExistence type="predicted"/>
<gene>
    <name evidence="1" type="ORF">VMCG_10901</name>
</gene>
<keyword evidence="2" id="KW-1185">Reference proteome</keyword>
<protein>
    <recommendedName>
        <fullName evidence="3">Heterokaryon incompatibility domain-containing protein</fullName>
    </recommendedName>
</protein>
<name>A0A423V8G8_9PEZI</name>